<keyword evidence="3" id="KW-0862">Zinc</keyword>
<dbReference type="Proteomes" id="UP001302812">
    <property type="component" value="Unassembled WGS sequence"/>
</dbReference>
<proteinExistence type="predicted"/>
<protein>
    <recommendedName>
        <fullName evidence="6">RING-type domain-containing protein</fullName>
    </recommendedName>
</protein>
<accession>A0AAN6QEW3</accession>
<evidence type="ECO:0000256" key="3">
    <source>
        <dbReference type="ARBA" id="ARBA00022833"/>
    </source>
</evidence>
<dbReference type="EMBL" id="MU853359">
    <property type="protein sequence ID" value="KAK4108953.1"/>
    <property type="molecule type" value="Genomic_DNA"/>
</dbReference>
<evidence type="ECO:0000313" key="5">
    <source>
        <dbReference type="Proteomes" id="UP001302812"/>
    </source>
</evidence>
<organism evidence="4 5">
    <name type="scientific">Canariomyces notabilis</name>
    <dbReference type="NCBI Taxonomy" id="2074819"/>
    <lineage>
        <taxon>Eukaryota</taxon>
        <taxon>Fungi</taxon>
        <taxon>Dikarya</taxon>
        <taxon>Ascomycota</taxon>
        <taxon>Pezizomycotina</taxon>
        <taxon>Sordariomycetes</taxon>
        <taxon>Sordariomycetidae</taxon>
        <taxon>Sordariales</taxon>
        <taxon>Chaetomiaceae</taxon>
        <taxon>Canariomyces</taxon>
    </lineage>
</organism>
<dbReference type="GO" id="GO:0008270">
    <property type="term" value="F:zinc ion binding"/>
    <property type="evidence" value="ECO:0007669"/>
    <property type="project" value="UniProtKB-KW"/>
</dbReference>
<dbReference type="InterPro" id="IPR017907">
    <property type="entry name" value="Znf_RING_CS"/>
</dbReference>
<sequence>MIRQHSLPCFFFCGHIVCRGCLDKEVRLHSLRPRKCPVCMEPFNSDVAGECQHVLFHVLDPGPDGADNLDLCPLTKSEGGELPDLCWNCENLELVVETDSRTSIRKFSAELNLWMLRPYTVIAFHYRHRELGAKRREGRLEVFRGSRTQLIFGLSDLRPVRDATWLGTWRKRCYGFIEKVMVDYETWDSLLPPTLFVLHHVE</sequence>
<keyword evidence="2" id="KW-0863">Zinc-finger</keyword>
<gene>
    <name evidence="4" type="ORF">N656DRAFT_367240</name>
</gene>
<reference evidence="4" key="1">
    <citation type="journal article" date="2023" name="Mol. Phylogenet. Evol.">
        <title>Genome-scale phylogeny and comparative genomics of the fungal order Sordariales.</title>
        <authorList>
            <person name="Hensen N."/>
            <person name="Bonometti L."/>
            <person name="Westerberg I."/>
            <person name="Brannstrom I.O."/>
            <person name="Guillou S."/>
            <person name="Cros-Aarteil S."/>
            <person name="Calhoun S."/>
            <person name="Haridas S."/>
            <person name="Kuo A."/>
            <person name="Mondo S."/>
            <person name="Pangilinan J."/>
            <person name="Riley R."/>
            <person name="LaButti K."/>
            <person name="Andreopoulos B."/>
            <person name="Lipzen A."/>
            <person name="Chen C."/>
            <person name="Yan M."/>
            <person name="Daum C."/>
            <person name="Ng V."/>
            <person name="Clum A."/>
            <person name="Steindorff A."/>
            <person name="Ohm R.A."/>
            <person name="Martin F."/>
            <person name="Silar P."/>
            <person name="Natvig D.O."/>
            <person name="Lalanne C."/>
            <person name="Gautier V."/>
            <person name="Ament-Velasquez S.L."/>
            <person name="Kruys A."/>
            <person name="Hutchinson M.I."/>
            <person name="Powell A.J."/>
            <person name="Barry K."/>
            <person name="Miller A.N."/>
            <person name="Grigoriev I.V."/>
            <person name="Debuchy R."/>
            <person name="Gladieux P."/>
            <person name="Hiltunen Thoren M."/>
            <person name="Johannesson H."/>
        </authorList>
    </citation>
    <scope>NUCLEOTIDE SEQUENCE</scope>
    <source>
        <strain evidence="4">CBS 508.74</strain>
    </source>
</reference>
<keyword evidence="1" id="KW-0479">Metal-binding</keyword>
<evidence type="ECO:0000256" key="1">
    <source>
        <dbReference type="ARBA" id="ARBA00022723"/>
    </source>
</evidence>
<name>A0AAN6QEW3_9PEZI</name>
<dbReference type="GeneID" id="89933526"/>
<evidence type="ECO:0000256" key="2">
    <source>
        <dbReference type="ARBA" id="ARBA00022771"/>
    </source>
</evidence>
<dbReference type="AlphaFoldDB" id="A0AAN6QEW3"/>
<dbReference type="RefSeq" id="XP_064666523.1">
    <property type="nucleotide sequence ID" value="XM_064809402.1"/>
</dbReference>
<dbReference type="PROSITE" id="PS00518">
    <property type="entry name" value="ZF_RING_1"/>
    <property type="match status" value="1"/>
</dbReference>
<dbReference type="SUPFAM" id="SSF57850">
    <property type="entry name" value="RING/U-box"/>
    <property type="match status" value="1"/>
</dbReference>
<keyword evidence="5" id="KW-1185">Reference proteome</keyword>
<evidence type="ECO:0000313" key="4">
    <source>
        <dbReference type="EMBL" id="KAK4108953.1"/>
    </source>
</evidence>
<evidence type="ECO:0008006" key="6">
    <source>
        <dbReference type="Google" id="ProtNLM"/>
    </source>
</evidence>
<comment type="caution">
    <text evidence="4">The sequence shown here is derived from an EMBL/GenBank/DDBJ whole genome shotgun (WGS) entry which is preliminary data.</text>
</comment>
<dbReference type="InterPro" id="IPR013083">
    <property type="entry name" value="Znf_RING/FYVE/PHD"/>
</dbReference>
<dbReference type="Gene3D" id="3.30.40.10">
    <property type="entry name" value="Zinc/RING finger domain, C3HC4 (zinc finger)"/>
    <property type="match status" value="1"/>
</dbReference>
<reference evidence="4" key="2">
    <citation type="submission" date="2023-05" db="EMBL/GenBank/DDBJ databases">
        <authorList>
            <consortium name="Lawrence Berkeley National Laboratory"/>
            <person name="Steindorff A."/>
            <person name="Hensen N."/>
            <person name="Bonometti L."/>
            <person name="Westerberg I."/>
            <person name="Brannstrom I.O."/>
            <person name="Guillou S."/>
            <person name="Cros-Aarteil S."/>
            <person name="Calhoun S."/>
            <person name="Haridas S."/>
            <person name="Kuo A."/>
            <person name="Mondo S."/>
            <person name="Pangilinan J."/>
            <person name="Riley R."/>
            <person name="Labutti K."/>
            <person name="Andreopoulos B."/>
            <person name="Lipzen A."/>
            <person name="Chen C."/>
            <person name="Yanf M."/>
            <person name="Daum C."/>
            <person name="Ng V."/>
            <person name="Clum A."/>
            <person name="Ohm R."/>
            <person name="Martin F."/>
            <person name="Silar P."/>
            <person name="Natvig D."/>
            <person name="Lalanne C."/>
            <person name="Gautier V."/>
            <person name="Ament-Velasquez S.L."/>
            <person name="Kruys A."/>
            <person name="Hutchinson M.I."/>
            <person name="Powell A.J."/>
            <person name="Barry K."/>
            <person name="Miller A.N."/>
            <person name="Grigoriev I.V."/>
            <person name="Debuchy R."/>
            <person name="Gladieux P."/>
            <person name="Thoren M.H."/>
            <person name="Johannesson H."/>
        </authorList>
    </citation>
    <scope>NUCLEOTIDE SEQUENCE</scope>
    <source>
        <strain evidence="4">CBS 508.74</strain>
    </source>
</reference>